<feature type="transmembrane region" description="Helical" evidence="1">
    <location>
        <begin position="81"/>
        <end position="99"/>
    </location>
</feature>
<reference evidence="2 3" key="1">
    <citation type="submission" date="2020-02" db="EMBL/GenBank/DDBJ databases">
        <authorList>
            <person name="Ferguson B K."/>
        </authorList>
    </citation>
    <scope>NUCLEOTIDE SEQUENCE [LARGE SCALE GENOMIC DNA]</scope>
</reference>
<keyword evidence="3" id="KW-1185">Reference proteome</keyword>
<dbReference type="OrthoDB" id="75724at2759"/>
<dbReference type="Proteomes" id="UP000479000">
    <property type="component" value="Unassembled WGS sequence"/>
</dbReference>
<dbReference type="AlphaFoldDB" id="A0A6H5HBG4"/>
<evidence type="ECO:0000256" key="1">
    <source>
        <dbReference type="SAM" id="Phobius"/>
    </source>
</evidence>
<accession>A0A6H5HBG4</accession>
<dbReference type="SUPFAM" id="SSF52087">
    <property type="entry name" value="CRAL/TRIO domain"/>
    <property type="match status" value="1"/>
</dbReference>
<sequence>VFMHGTDLESLHKHIDPENLPVEYGGSRPPFSSQLTTTIIQLNESKYEGVFRMSNVRKLRLPGSTTNSSTLDIASMTRDTVMSAISLFLLGIVLSDNIVGWAESSIMLLLYIIYVFVLTAFAIPMEPELPKSNDPFENCHLLRTASKNSLFIKTARRRAPCRTPWELTPSTFWYA</sequence>
<protein>
    <recommendedName>
        <fullName evidence="4">CRAL-TRIO domain-containing protein</fullName>
    </recommendedName>
</protein>
<feature type="transmembrane region" description="Helical" evidence="1">
    <location>
        <begin position="105"/>
        <end position="123"/>
    </location>
</feature>
<dbReference type="InterPro" id="IPR036865">
    <property type="entry name" value="CRAL-TRIO_dom_sf"/>
</dbReference>
<dbReference type="Gene3D" id="3.40.525.10">
    <property type="entry name" value="CRAL-TRIO lipid binding domain"/>
    <property type="match status" value="1"/>
</dbReference>
<feature type="non-terminal residue" evidence="2">
    <location>
        <position position="1"/>
    </location>
</feature>
<gene>
    <name evidence="2" type="ORF">NTEN_LOCUS19651</name>
</gene>
<organism evidence="2 3">
    <name type="scientific">Nesidiocoris tenuis</name>
    <dbReference type="NCBI Taxonomy" id="355587"/>
    <lineage>
        <taxon>Eukaryota</taxon>
        <taxon>Metazoa</taxon>
        <taxon>Ecdysozoa</taxon>
        <taxon>Arthropoda</taxon>
        <taxon>Hexapoda</taxon>
        <taxon>Insecta</taxon>
        <taxon>Pterygota</taxon>
        <taxon>Neoptera</taxon>
        <taxon>Paraneoptera</taxon>
        <taxon>Hemiptera</taxon>
        <taxon>Heteroptera</taxon>
        <taxon>Panheteroptera</taxon>
        <taxon>Cimicomorpha</taxon>
        <taxon>Miridae</taxon>
        <taxon>Dicyphina</taxon>
        <taxon>Nesidiocoris</taxon>
    </lineage>
</organism>
<evidence type="ECO:0008006" key="4">
    <source>
        <dbReference type="Google" id="ProtNLM"/>
    </source>
</evidence>
<name>A0A6H5HBG4_9HEMI</name>
<dbReference type="EMBL" id="CADCXU010028894">
    <property type="protein sequence ID" value="CAB0015311.1"/>
    <property type="molecule type" value="Genomic_DNA"/>
</dbReference>
<evidence type="ECO:0000313" key="2">
    <source>
        <dbReference type="EMBL" id="CAB0015311.1"/>
    </source>
</evidence>
<keyword evidence="1" id="KW-0812">Transmembrane</keyword>
<proteinExistence type="predicted"/>
<evidence type="ECO:0000313" key="3">
    <source>
        <dbReference type="Proteomes" id="UP000479000"/>
    </source>
</evidence>
<keyword evidence="1" id="KW-1133">Transmembrane helix</keyword>
<keyword evidence="1" id="KW-0472">Membrane</keyword>